<dbReference type="AlphaFoldDB" id="A0A399ECS6"/>
<proteinExistence type="predicted"/>
<reference evidence="1 2" key="1">
    <citation type="submission" date="2018-08" db="EMBL/GenBank/DDBJ databases">
        <title>Meiothermus terrae DSM 26712 genome sequencing project.</title>
        <authorList>
            <person name="Da Costa M.S."/>
            <person name="Albuquerque L."/>
            <person name="Raposo P."/>
            <person name="Froufe H.J.C."/>
            <person name="Barroso C.S."/>
            <person name="Egas C."/>
        </authorList>
    </citation>
    <scope>NUCLEOTIDE SEQUENCE [LARGE SCALE GENOMIC DNA]</scope>
    <source>
        <strain evidence="1 2">DSM 26712</strain>
    </source>
</reference>
<comment type="caution">
    <text evidence="1">The sequence shown here is derived from an EMBL/GenBank/DDBJ whole genome shotgun (WGS) entry which is preliminary data.</text>
</comment>
<accession>A0A399ECS6</accession>
<organism evidence="1 2">
    <name type="scientific">Calidithermus terrae</name>
    <dbReference type="NCBI Taxonomy" id="1408545"/>
    <lineage>
        <taxon>Bacteria</taxon>
        <taxon>Thermotogati</taxon>
        <taxon>Deinococcota</taxon>
        <taxon>Deinococci</taxon>
        <taxon>Thermales</taxon>
        <taxon>Thermaceae</taxon>
        <taxon>Calidithermus</taxon>
    </lineage>
</organism>
<sequence>MFPDAPTWLGVWEQGQRATPLQRALLILQALAPDASWHELCRLPLGERDARLLAAREALFGPRLEALARCPACGEALEVGLRVADLRLGQGPAPQTVEHGDYRLTLRPLDSLDLASALGSPDPARTLTLRAVEEASHQGRSVEGAQLPPEVLDAVAHHLPETDPQADLLLRLSCPACRHAWAAPFDPLAFLWSELNAWALRTLAEVHRLASAYGWREGDILALSPARRQLYLGMVGP</sequence>
<dbReference type="EMBL" id="QXDL01000184">
    <property type="protein sequence ID" value="RIH81323.1"/>
    <property type="molecule type" value="Genomic_DNA"/>
</dbReference>
<protein>
    <recommendedName>
        <fullName evidence="3">Phage baseplate protein</fullName>
    </recommendedName>
</protein>
<gene>
    <name evidence="1" type="ORF">Mterra_03245</name>
</gene>
<keyword evidence="2" id="KW-1185">Reference proteome</keyword>
<dbReference type="InterPro" id="IPR024364">
    <property type="entry name" value="Baseplate_phage_T4-like"/>
</dbReference>
<dbReference type="Pfam" id="PF12322">
    <property type="entry name" value="T4_baseplate"/>
    <property type="match status" value="1"/>
</dbReference>
<evidence type="ECO:0000313" key="1">
    <source>
        <dbReference type="EMBL" id="RIH81323.1"/>
    </source>
</evidence>
<name>A0A399ECS6_9DEIN</name>
<dbReference type="OrthoDB" id="283948at2"/>
<dbReference type="RefSeq" id="WP_119316173.1">
    <property type="nucleotide sequence ID" value="NZ_QXDL01000184.1"/>
</dbReference>
<evidence type="ECO:0008006" key="3">
    <source>
        <dbReference type="Google" id="ProtNLM"/>
    </source>
</evidence>
<dbReference type="Proteomes" id="UP000265715">
    <property type="component" value="Unassembled WGS sequence"/>
</dbReference>
<evidence type="ECO:0000313" key="2">
    <source>
        <dbReference type="Proteomes" id="UP000265715"/>
    </source>
</evidence>